<evidence type="ECO:0000256" key="1">
    <source>
        <dbReference type="ARBA" id="ARBA00004418"/>
    </source>
</evidence>
<dbReference type="Proteomes" id="UP000440498">
    <property type="component" value="Unassembled WGS sequence"/>
</dbReference>
<dbReference type="AlphaFoldDB" id="A0A6A7MZ10"/>
<dbReference type="GO" id="GO:0042597">
    <property type="term" value="C:periplasmic space"/>
    <property type="evidence" value="ECO:0007669"/>
    <property type="project" value="UniProtKB-SubCell"/>
</dbReference>
<sequence>MHSTKPANYVIEITQAGMAPQTYTVGRNWYLPSATLAVGSYSWRVRPALTQEWSTPRTFVIDATSKPFVVPDNAALKARILAKGHPRALPPSVMPRNSWSAAMVADRGTGLTDLMGGVQRRMTAVPVYKDSDWPLITSGAATAAGNVQVSNIRWAMMDVTRQVEASSLLWRITGDRVYLNEAIKRGNELAALSPYGPTSYENDDQEARLIPLALMKCIDFLGNDLPVATKTAWLKVVEQRMDVMYKAFNTPDGGLDQFPFDSHGAVAQGYLALISTLALGDIPAASTWFDFTFRAYINSISPWSGPEGGFANGTSYAQHTALASLTLWQPLAVATGVNLFDKPWSAGFLQSFMHFQPPGSVNHTFGDEQETAPVATELKGYASRFATPEAAWYVKNLVGDEDPLTVLQAPYPLPVASVSKTAVPSNGALYPSIGWVAMHSDISDRARTSAYFKSSPYGSYNHSHGDQNSLVISSGGRRLLIESGWYDWYGSPLWNDWYRQTKAHNAITFDGGKGQALDSYNVQLTRNGKITSFASTPGLDYAEGDATAAYDGALTTARRQIWYLRAQDAFVVLDKLEAPLPHVFEWNMHAPAVMAVDAATKVVKITNVDRSLCIRPVTTDITYAPRVGAPPKPGTVEDHGAYVRASAKTGEFLIVLDVGCKNPKLTLTVNPTGRVLTVGAMSVTLPK</sequence>
<keyword evidence="3" id="KW-0574">Periplasm</keyword>
<evidence type="ECO:0000256" key="3">
    <source>
        <dbReference type="ARBA" id="ARBA00022764"/>
    </source>
</evidence>
<dbReference type="InterPro" id="IPR012480">
    <property type="entry name" value="Hepar_II_III_C"/>
</dbReference>
<dbReference type="PANTHER" id="PTHR39210:SF1">
    <property type="entry name" value="HEPARIN-SULFATE LYASE"/>
    <property type="match status" value="1"/>
</dbReference>
<keyword evidence="2" id="KW-0732">Signal</keyword>
<dbReference type="InterPro" id="IPR008929">
    <property type="entry name" value="Chondroitin_lyas"/>
</dbReference>
<dbReference type="SUPFAM" id="SSF48230">
    <property type="entry name" value="Chondroitin AC/alginate lyase"/>
    <property type="match status" value="1"/>
</dbReference>
<keyword evidence="8" id="KW-1185">Reference proteome</keyword>
<evidence type="ECO:0000256" key="2">
    <source>
        <dbReference type="ARBA" id="ARBA00022729"/>
    </source>
</evidence>
<gene>
    <name evidence="7" type="ORF">GEV02_07620</name>
</gene>
<evidence type="ECO:0000313" key="7">
    <source>
        <dbReference type="EMBL" id="MQA38013.1"/>
    </source>
</evidence>
<dbReference type="Gene3D" id="1.50.10.100">
    <property type="entry name" value="Chondroitin AC/alginate lyase"/>
    <property type="match status" value="1"/>
</dbReference>
<dbReference type="Pfam" id="PF07940">
    <property type="entry name" value="Hepar_II_III_C"/>
    <property type="match status" value="1"/>
</dbReference>
<feature type="domain" description="Heparinase II/III-like C-terminal" evidence="5">
    <location>
        <begin position="425"/>
        <end position="602"/>
    </location>
</feature>
<comment type="caution">
    <text evidence="7">The sequence shown here is derived from an EMBL/GenBank/DDBJ whole genome shotgun (WGS) entry which is preliminary data.</text>
</comment>
<proteinExistence type="predicted"/>
<evidence type="ECO:0000259" key="5">
    <source>
        <dbReference type="Pfam" id="PF07940"/>
    </source>
</evidence>
<dbReference type="EMBL" id="WHUG01000002">
    <property type="protein sequence ID" value="MQA38013.1"/>
    <property type="molecule type" value="Genomic_DNA"/>
</dbReference>
<evidence type="ECO:0000256" key="4">
    <source>
        <dbReference type="ARBA" id="ARBA00023239"/>
    </source>
</evidence>
<dbReference type="PANTHER" id="PTHR39210">
    <property type="entry name" value="HEPARIN-SULFATE LYASE"/>
    <property type="match status" value="1"/>
</dbReference>
<dbReference type="InterPro" id="IPR032518">
    <property type="entry name" value="HepII_N"/>
</dbReference>
<accession>A0A6A7MZ10</accession>
<dbReference type="Gene3D" id="2.70.98.70">
    <property type="match status" value="1"/>
</dbReference>
<name>A0A6A7MZ10_9BURK</name>
<organism evidence="7 8">
    <name type="scientific">Rugamonas aquatica</name>
    <dbReference type="NCBI Taxonomy" id="2743357"/>
    <lineage>
        <taxon>Bacteria</taxon>
        <taxon>Pseudomonadati</taxon>
        <taxon>Pseudomonadota</taxon>
        <taxon>Betaproteobacteria</taxon>
        <taxon>Burkholderiales</taxon>
        <taxon>Oxalobacteraceae</taxon>
        <taxon>Telluria group</taxon>
        <taxon>Rugamonas</taxon>
    </lineage>
</organism>
<evidence type="ECO:0000259" key="6">
    <source>
        <dbReference type="Pfam" id="PF16332"/>
    </source>
</evidence>
<dbReference type="Pfam" id="PF16332">
    <property type="entry name" value="DUF4962"/>
    <property type="match status" value="1"/>
</dbReference>
<keyword evidence="4" id="KW-0456">Lyase</keyword>
<evidence type="ECO:0000313" key="8">
    <source>
        <dbReference type="Proteomes" id="UP000440498"/>
    </source>
</evidence>
<dbReference type="GO" id="GO:0016829">
    <property type="term" value="F:lyase activity"/>
    <property type="evidence" value="ECO:0007669"/>
    <property type="project" value="UniProtKB-KW"/>
</dbReference>
<protein>
    <submittedName>
        <fullName evidence="7">DUF4962 domain-containing protein</fullName>
    </submittedName>
</protein>
<comment type="subcellular location">
    <subcellularLocation>
        <location evidence="1">Periplasm</location>
    </subcellularLocation>
</comment>
<feature type="domain" description="Heparinase II N-terminal" evidence="6">
    <location>
        <begin position="30"/>
        <end position="399"/>
    </location>
</feature>
<reference evidence="7 8" key="1">
    <citation type="submission" date="2019-10" db="EMBL/GenBank/DDBJ databases">
        <title>Two novel species isolated from a subtropical stream in China.</title>
        <authorList>
            <person name="Lu H."/>
        </authorList>
    </citation>
    <scope>NUCLEOTIDE SEQUENCE [LARGE SCALE GENOMIC DNA]</scope>
    <source>
        <strain evidence="7 8">FT29W</strain>
    </source>
</reference>